<dbReference type="InterPro" id="IPR010982">
    <property type="entry name" value="Lambda_DNA-bd_dom_sf"/>
</dbReference>
<evidence type="ECO:0000313" key="2">
    <source>
        <dbReference type="EMBL" id="TQR45300.1"/>
    </source>
</evidence>
<gene>
    <name evidence="2" type="ORF">C7Y44_10955</name>
</gene>
<feature type="domain" description="HTH cro/C1-type" evidence="1">
    <location>
        <begin position="29"/>
        <end position="70"/>
    </location>
</feature>
<keyword evidence="3" id="KW-1185">Reference proteome</keyword>
<dbReference type="SUPFAM" id="SSF47413">
    <property type="entry name" value="lambda repressor-like DNA-binding domains"/>
    <property type="match status" value="1"/>
</dbReference>
<name>A0ABY3ARL6_PAEPP</name>
<dbReference type="Proteomes" id="UP000316208">
    <property type="component" value="Unassembled WGS sequence"/>
</dbReference>
<sequence length="71" mass="7778">MLQAAAIIKIIGKLIQDTRCASIIIITSFSKLSDINKSTISRIVSSEIKRPEFSTLEPLATALDITYKILA</sequence>
<protein>
    <recommendedName>
        <fullName evidence="1">HTH cro/C1-type domain-containing protein</fullName>
    </recommendedName>
</protein>
<reference evidence="2 3" key="1">
    <citation type="submission" date="2018-03" db="EMBL/GenBank/DDBJ databases">
        <title>Aerobic endospore-forming bacteria genome sequencing and assembly.</title>
        <authorList>
            <person name="Cavalcante D.A."/>
            <person name="Driks A."/>
            <person name="Putonti C."/>
            <person name="De-Souza M.T."/>
        </authorList>
    </citation>
    <scope>NUCLEOTIDE SEQUENCE [LARGE SCALE GENOMIC DNA]</scope>
    <source>
        <strain evidence="2 3">SDF0028</strain>
    </source>
</reference>
<dbReference type="Gene3D" id="1.10.260.40">
    <property type="entry name" value="lambda repressor-like DNA-binding domains"/>
    <property type="match status" value="1"/>
</dbReference>
<dbReference type="EMBL" id="SADY01000003">
    <property type="protein sequence ID" value="TQR45300.1"/>
    <property type="molecule type" value="Genomic_DNA"/>
</dbReference>
<dbReference type="PROSITE" id="PS50943">
    <property type="entry name" value="HTH_CROC1"/>
    <property type="match status" value="1"/>
</dbReference>
<dbReference type="Pfam" id="PF13443">
    <property type="entry name" value="HTH_26"/>
    <property type="match status" value="1"/>
</dbReference>
<accession>A0ABY3ARL6</accession>
<evidence type="ECO:0000313" key="3">
    <source>
        <dbReference type="Proteomes" id="UP000316208"/>
    </source>
</evidence>
<evidence type="ECO:0000259" key="1">
    <source>
        <dbReference type="PROSITE" id="PS50943"/>
    </source>
</evidence>
<comment type="caution">
    <text evidence="2">The sequence shown here is derived from an EMBL/GenBank/DDBJ whole genome shotgun (WGS) entry which is preliminary data.</text>
</comment>
<dbReference type="InterPro" id="IPR001387">
    <property type="entry name" value="Cro/C1-type_HTH"/>
</dbReference>
<organism evidence="2 3">
    <name type="scientific">Paenibacillus popilliae</name>
    <name type="common">Bacillus popilliae</name>
    <dbReference type="NCBI Taxonomy" id="78057"/>
    <lineage>
        <taxon>Bacteria</taxon>
        <taxon>Bacillati</taxon>
        <taxon>Bacillota</taxon>
        <taxon>Bacilli</taxon>
        <taxon>Bacillales</taxon>
        <taxon>Paenibacillaceae</taxon>
        <taxon>Paenibacillus</taxon>
    </lineage>
</organism>
<proteinExistence type="predicted"/>